<protein>
    <recommendedName>
        <fullName evidence="3">3'-5' exonuclease domain-containing protein</fullName>
    </recommendedName>
</protein>
<dbReference type="EMBL" id="CP095061">
    <property type="protein sequence ID" value="UOQ66896.1"/>
    <property type="molecule type" value="Genomic_DNA"/>
</dbReference>
<evidence type="ECO:0000313" key="2">
    <source>
        <dbReference type="Proteomes" id="UP000830401"/>
    </source>
</evidence>
<organism evidence="1 2">
    <name type="scientific">Hymenobacter volaticus</name>
    <dbReference type="NCBI Taxonomy" id="2932254"/>
    <lineage>
        <taxon>Bacteria</taxon>
        <taxon>Pseudomonadati</taxon>
        <taxon>Bacteroidota</taxon>
        <taxon>Cytophagia</taxon>
        <taxon>Cytophagales</taxon>
        <taxon>Hymenobacteraceae</taxon>
        <taxon>Hymenobacter</taxon>
    </lineage>
</organism>
<dbReference type="RefSeq" id="WP_245121556.1">
    <property type="nucleotide sequence ID" value="NZ_CP095061.1"/>
</dbReference>
<sequence length="46" mass="5336">MPRIVHYCQKDVITTARLLLKFRGQQPFGDEAVLYADEASVLMRRV</sequence>
<evidence type="ECO:0008006" key="3">
    <source>
        <dbReference type="Google" id="ProtNLM"/>
    </source>
</evidence>
<keyword evidence="2" id="KW-1185">Reference proteome</keyword>
<proteinExistence type="predicted"/>
<name>A0ABY4G7X6_9BACT</name>
<gene>
    <name evidence="1" type="ORF">MUN86_02985</name>
</gene>
<reference evidence="1" key="1">
    <citation type="submission" date="2022-04" db="EMBL/GenBank/DDBJ databases">
        <title>Hymenobacter sp. isolated from the air.</title>
        <authorList>
            <person name="Won M."/>
            <person name="Lee C.-M."/>
            <person name="Woen H.-Y."/>
            <person name="Kwon S.-W."/>
        </authorList>
    </citation>
    <scope>NUCLEOTIDE SEQUENCE</scope>
    <source>
        <strain evidence="1">5420S-77</strain>
    </source>
</reference>
<dbReference type="Proteomes" id="UP000830401">
    <property type="component" value="Chromosome"/>
</dbReference>
<accession>A0ABY4G7X6</accession>
<evidence type="ECO:0000313" key="1">
    <source>
        <dbReference type="EMBL" id="UOQ66896.1"/>
    </source>
</evidence>